<evidence type="ECO:0000313" key="1">
    <source>
        <dbReference type="EMBL" id="KAK4337845.1"/>
    </source>
</evidence>
<name>A0AAE1QQR4_9SOLA</name>
<gene>
    <name evidence="1" type="ORF">RND71_042332</name>
</gene>
<dbReference type="AlphaFoldDB" id="A0AAE1QQR4"/>
<dbReference type="Proteomes" id="UP001291623">
    <property type="component" value="Unassembled WGS sequence"/>
</dbReference>
<dbReference type="EMBL" id="JAVYJV010000024">
    <property type="protein sequence ID" value="KAK4337845.1"/>
    <property type="molecule type" value="Genomic_DNA"/>
</dbReference>
<keyword evidence="2" id="KW-1185">Reference proteome</keyword>
<evidence type="ECO:0000313" key="2">
    <source>
        <dbReference type="Proteomes" id="UP001291623"/>
    </source>
</evidence>
<comment type="caution">
    <text evidence="1">The sequence shown here is derived from an EMBL/GenBank/DDBJ whole genome shotgun (WGS) entry which is preliminary data.</text>
</comment>
<sequence length="53" mass="5815">MISNYAISNQAQLTNLGVEDSELHKFAAVDNKIPDDSELHNFATVDNKIANVV</sequence>
<reference evidence="1" key="1">
    <citation type="submission" date="2023-12" db="EMBL/GenBank/DDBJ databases">
        <title>Genome assembly of Anisodus tanguticus.</title>
        <authorList>
            <person name="Wang Y.-J."/>
        </authorList>
    </citation>
    <scope>NUCLEOTIDE SEQUENCE</scope>
    <source>
        <strain evidence="1">KB-2021</strain>
        <tissue evidence="1">Leaf</tissue>
    </source>
</reference>
<proteinExistence type="predicted"/>
<organism evidence="1 2">
    <name type="scientific">Anisodus tanguticus</name>
    <dbReference type="NCBI Taxonomy" id="243964"/>
    <lineage>
        <taxon>Eukaryota</taxon>
        <taxon>Viridiplantae</taxon>
        <taxon>Streptophyta</taxon>
        <taxon>Embryophyta</taxon>
        <taxon>Tracheophyta</taxon>
        <taxon>Spermatophyta</taxon>
        <taxon>Magnoliopsida</taxon>
        <taxon>eudicotyledons</taxon>
        <taxon>Gunneridae</taxon>
        <taxon>Pentapetalae</taxon>
        <taxon>asterids</taxon>
        <taxon>lamiids</taxon>
        <taxon>Solanales</taxon>
        <taxon>Solanaceae</taxon>
        <taxon>Solanoideae</taxon>
        <taxon>Hyoscyameae</taxon>
        <taxon>Anisodus</taxon>
    </lineage>
</organism>
<protein>
    <submittedName>
        <fullName evidence="1">Uncharacterized protein</fullName>
    </submittedName>
</protein>
<accession>A0AAE1QQR4</accession>